<proteinExistence type="predicted"/>
<dbReference type="Proteomes" id="UP000467841">
    <property type="component" value="Unassembled WGS sequence"/>
</dbReference>
<keyword evidence="2" id="KW-1185">Reference proteome</keyword>
<accession>A0A6D2I7F6</accession>
<protein>
    <submittedName>
        <fullName evidence="1">Uncharacterized protein</fullName>
    </submittedName>
</protein>
<dbReference type="AlphaFoldDB" id="A0A6D2I7F6"/>
<evidence type="ECO:0000313" key="2">
    <source>
        <dbReference type="Proteomes" id="UP000467841"/>
    </source>
</evidence>
<organism evidence="1 2">
    <name type="scientific">Microthlaspi erraticum</name>
    <dbReference type="NCBI Taxonomy" id="1685480"/>
    <lineage>
        <taxon>Eukaryota</taxon>
        <taxon>Viridiplantae</taxon>
        <taxon>Streptophyta</taxon>
        <taxon>Embryophyta</taxon>
        <taxon>Tracheophyta</taxon>
        <taxon>Spermatophyta</taxon>
        <taxon>Magnoliopsida</taxon>
        <taxon>eudicotyledons</taxon>
        <taxon>Gunneridae</taxon>
        <taxon>Pentapetalae</taxon>
        <taxon>rosids</taxon>
        <taxon>malvids</taxon>
        <taxon>Brassicales</taxon>
        <taxon>Brassicaceae</taxon>
        <taxon>Coluteocarpeae</taxon>
        <taxon>Microthlaspi</taxon>
    </lineage>
</organism>
<name>A0A6D2I7F6_9BRAS</name>
<gene>
    <name evidence="1" type="ORF">MERR_LOCUS12961</name>
</gene>
<reference evidence="1" key="1">
    <citation type="submission" date="2020-01" db="EMBL/GenBank/DDBJ databases">
        <authorList>
            <person name="Mishra B."/>
        </authorList>
    </citation>
    <scope>NUCLEOTIDE SEQUENCE [LARGE SCALE GENOMIC DNA]</scope>
</reference>
<sequence>MSKDNGSSTNKNMNSNVLSILFREDFGFENIFSVILAFGDPSIVDFANEAVSCFQCLESCLESATR</sequence>
<dbReference type="EMBL" id="CACVBM020001032">
    <property type="protein sequence ID" value="CAA7025726.1"/>
    <property type="molecule type" value="Genomic_DNA"/>
</dbReference>
<comment type="caution">
    <text evidence="1">The sequence shown here is derived from an EMBL/GenBank/DDBJ whole genome shotgun (WGS) entry which is preliminary data.</text>
</comment>
<evidence type="ECO:0000313" key="1">
    <source>
        <dbReference type="EMBL" id="CAA7025726.1"/>
    </source>
</evidence>